<dbReference type="PANTHER" id="PTHR44167:SF24">
    <property type="entry name" value="SERINE_THREONINE-PROTEIN KINASE CHK2"/>
    <property type="match status" value="1"/>
</dbReference>
<dbReference type="PANTHER" id="PTHR44167">
    <property type="entry name" value="OVARIAN-SPECIFIC SERINE/THREONINE-PROTEIN KINASE LOK-RELATED"/>
    <property type="match status" value="1"/>
</dbReference>
<gene>
    <name evidence="6" type="ORF">PCOR1329_LOCUS7497</name>
</gene>
<dbReference type="InterPro" id="IPR000719">
    <property type="entry name" value="Prot_kinase_dom"/>
</dbReference>
<sequence length="260" mass="28666">DSCCATVCGEASDDDSSRSGCSVPRRVLGRYVMKMDDHDVLGEGTSSICRRGIDEETGNEVAIKVYKTDKRGGTSSVTLMKFRRQIAVLKQLQVPLSKPADPRLWTPELEGIDPSRMFVQLLDYSADAAGCPGPDVTDKVMYVVTEMASYSLKDYIKERREQRHRPSANTIQILARQLVLVVAGLHARGLVHLDLKPENLMIFGGLLKLIDVDGCVKINEQVSCEDSSLSFSPCYCAPEWAAFVLDELDSRVHVVSPALD</sequence>
<dbReference type="SUPFAM" id="SSF56112">
    <property type="entry name" value="Protein kinase-like (PK-like)"/>
    <property type="match status" value="1"/>
</dbReference>
<feature type="non-terminal residue" evidence="6">
    <location>
        <position position="260"/>
    </location>
</feature>
<reference evidence="6" key="1">
    <citation type="submission" date="2023-10" db="EMBL/GenBank/DDBJ databases">
        <authorList>
            <person name="Chen Y."/>
            <person name="Shah S."/>
            <person name="Dougan E. K."/>
            <person name="Thang M."/>
            <person name="Chan C."/>
        </authorList>
    </citation>
    <scope>NUCLEOTIDE SEQUENCE [LARGE SCALE GENOMIC DNA]</scope>
</reference>
<dbReference type="Proteomes" id="UP001189429">
    <property type="component" value="Unassembled WGS sequence"/>
</dbReference>
<dbReference type="Gene3D" id="3.30.200.20">
    <property type="entry name" value="Phosphorylase Kinase, domain 1"/>
    <property type="match status" value="1"/>
</dbReference>
<protein>
    <recommendedName>
        <fullName evidence="5">Protein kinase domain-containing protein</fullName>
    </recommendedName>
</protein>
<dbReference type="Gene3D" id="1.10.510.10">
    <property type="entry name" value="Transferase(Phosphotransferase) domain 1"/>
    <property type="match status" value="1"/>
</dbReference>
<keyword evidence="4" id="KW-0808">Transferase</keyword>
<comment type="caution">
    <text evidence="6">The sequence shown here is derived from an EMBL/GenBank/DDBJ whole genome shotgun (WGS) entry which is preliminary data.</text>
</comment>
<evidence type="ECO:0000256" key="2">
    <source>
        <dbReference type="ARBA" id="ARBA00022840"/>
    </source>
</evidence>
<evidence type="ECO:0000313" key="7">
    <source>
        <dbReference type="Proteomes" id="UP001189429"/>
    </source>
</evidence>
<accession>A0ABN9PZS9</accession>
<dbReference type="InterPro" id="IPR008271">
    <property type="entry name" value="Ser/Thr_kinase_AS"/>
</dbReference>
<keyword evidence="1 3" id="KW-0547">Nucleotide-binding</keyword>
<evidence type="ECO:0000256" key="4">
    <source>
        <dbReference type="RuleBase" id="RU000304"/>
    </source>
</evidence>
<comment type="similarity">
    <text evidence="4">Belongs to the protein kinase superfamily.</text>
</comment>
<organism evidence="6 7">
    <name type="scientific">Prorocentrum cordatum</name>
    <dbReference type="NCBI Taxonomy" id="2364126"/>
    <lineage>
        <taxon>Eukaryota</taxon>
        <taxon>Sar</taxon>
        <taxon>Alveolata</taxon>
        <taxon>Dinophyceae</taxon>
        <taxon>Prorocentrales</taxon>
        <taxon>Prorocentraceae</taxon>
        <taxon>Prorocentrum</taxon>
    </lineage>
</organism>
<dbReference type="PROSITE" id="PS50011">
    <property type="entry name" value="PROTEIN_KINASE_DOM"/>
    <property type="match status" value="1"/>
</dbReference>
<dbReference type="CDD" id="cd00180">
    <property type="entry name" value="PKc"/>
    <property type="match status" value="1"/>
</dbReference>
<name>A0ABN9PZS9_9DINO</name>
<dbReference type="PROSITE" id="PS00107">
    <property type="entry name" value="PROTEIN_KINASE_ATP"/>
    <property type="match status" value="1"/>
</dbReference>
<feature type="binding site" evidence="3">
    <location>
        <position position="64"/>
    </location>
    <ligand>
        <name>ATP</name>
        <dbReference type="ChEBI" id="CHEBI:30616"/>
    </ligand>
</feature>
<dbReference type="EMBL" id="CAUYUJ010002033">
    <property type="protein sequence ID" value="CAK0798851.1"/>
    <property type="molecule type" value="Genomic_DNA"/>
</dbReference>
<dbReference type="SMART" id="SM00220">
    <property type="entry name" value="S_TKc"/>
    <property type="match status" value="1"/>
</dbReference>
<dbReference type="Pfam" id="PF00069">
    <property type="entry name" value="Pkinase"/>
    <property type="match status" value="1"/>
</dbReference>
<keyword evidence="4" id="KW-0418">Kinase</keyword>
<proteinExistence type="inferred from homology"/>
<feature type="non-terminal residue" evidence="6">
    <location>
        <position position="1"/>
    </location>
</feature>
<keyword evidence="2 3" id="KW-0067">ATP-binding</keyword>
<evidence type="ECO:0000256" key="3">
    <source>
        <dbReference type="PROSITE-ProRule" id="PRU10141"/>
    </source>
</evidence>
<evidence type="ECO:0000256" key="1">
    <source>
        <dbReference type="ARBA" id="ARBA00022741"/>
    </source>
</evidence>
<feature type="domain" description="Protein kinase" evidence="5">
    <location>
        <begin position="35"/>
        <end position="260"/>
    </location>
</feature>
<dbReference type="InterPro" id="IPR017441">
    <property type="entry name" value="Protein_kinase_ATP_BS"/>
</dbReference>
<keyword evidence="4" id="KW-0723">Serine/threonine-protein kinase</keyword>
<dbReference type="InterPro" id="IPR011009">
    <property type="entry name" value="Kinase-like_dom_sf"/>
</dbReference>
<evidence type="ECO:0000313" key="6">
    <source>
        <dbReference type="EMBL" id="CAK0798851.1"/>
    </source>
</evidence>
<keyword evidence="7" id="KW-1185">Reference proteome</keyword>
<dbReference type="PROSITE" id="PS00108">
    <property type="entry name" value="PROTEIN_KINASE_ST"/>
    <property type="match status" value="1"/>
</dbReference>
<evidence type="ECO:0000259" key="5">
    <source>
        <dbReference type="PROSITE" id="PS50011"/>
    </source>
</evidence>